<organism evidence="2 3">
    <name type="scientific">Klebsormidium nitens</name>
    <name type="common">Green alga</name>
    <name type="synonym">Ulothrix nitens</name>
    <dbReference type="NCBI Taxonomy" id="105231"/>
    <lineage>
        <taxon>Eukaryota</taxon>
        <taxon>Viridiplantae</taxon>
        <taxon>Streptophyta</taxon>
        <taxon>Klebsormidiophyceae</taxon>
        <taxon>Klebsormidiales</taxon>
        <taxon>Klebsormidiaceae</taxon>
        <taxon>Klebsormidium</taxon>
    </lineage>
</organism>
<reference evidence="2 3" key="1">
    <citation type="journal article" date="2014" name="Nat. Commun.">
        <title>Klebsormidium flaccidum genome reveals primary factors for plant terrestrial adaptation.</title>
        <authorList>
            <person name="Hori K."/>
            <person name="Maruyama F."/>
            <person name="Fujisawa T."/>
            <person name="Togashi T."/>
            <person name="Yamamoto N."/>
            <person name="Seo M."/>
            <person name="Sato S."/>
            <person name="Yamada T."/>
            <person name="Mori H."/>
            <person name="Tajima N."/>
            <person name="Moriyama T."/>
            <person name="Ikeuchi M."/>
            <person name="Watanabe M."/>
            <person name="Wada H."/>
            <person name="Kobayashi K."/>
            <person name="Saito M."/>
            <person name="Masuda T."/>
            <person name="Sasaki-Sekimoto Y."/>
            <person name="Mashiguchi K."/>
            <person name="Awai K."/>
            <person name="Shimojima M."/>
            <person name="Masuda S."/>
            <person name="Iwai M."/>
            <person name="Nobusawa T."/>
            <person name="Narise T."/>
            <person name="Kondo S."/>
            <person name="Saito H."/>
            <person name="Sato R."/>
            <person name="Murakawa M."/>
            <person name="Ihara Y."/>
            <person name="Oshima-Yamada Y."/>
            <person name="Ohtaka K."/>
            <person name="Satoh M."/>
            <person name="Sonobe K."/>
            <person name="Ishii M."/>
            <person name="Ohtani R."/>
            <person name="Kanamori-Sato M."/>
            <person name="Honoki R."/>
            <person name="Miyazaki D."/>
            <person name="Mochizuki H."/>
            <person name="Umetsu J."/>
            <person name="Higashi K."/>
            <person name="Shibata D."/>
            <person name="Kamiya Y."/>
            <person name="Sato N."/>
            <person name="Nakamura Y."/>
            <person name="Tabata S."/>
            <person name="Ida S."/>
            <person name="Kurokawa K."/>
            <person name="Ohta H."/>
        </authorList>
    </citation>
    <scope>NUCLEOTIDE SEQUENCE [LARGE SCALE GENOMIC DNA]</scope>
    <source>
        <strain evidence="2 3">NIES-2285</strain>
    </source>
</reference>
<feature type="non-terminal residue" evidence="2">
    <location>
        <position position="1"/>
    </location>
</feature>
<evidence type="ECO:0000256" key="1">
    <source>
        <dbReference type="SAM" id="MobiDB-lite"/>
    </source>
</evidence>
<feature type="region of interest" description="Disordered" evidence="1">
    <location>
        <begin position="1"/>
        <end position="22"/>
    </location>
</feature>
<proteinExistence type="predicted"/>
<evidence type="ECO:0000313" key="2">
    <source>
        <dbReference type="EMBL" id="GAQ92826.1"/>
    </source>
</evidence>
<keyword evidence="3" id="KW-1185">Reference proteome</keyword>
<evidence type="ECO:0000313" key="3">
    <source>
        <dbReference type="Proteomes" id="UP000054558"/>
    </source>
</evidence>
<protein>
    <submittedName>
        <fullName evidence="2">Uncharacterized protein</fullName>
    </submittedName>
</protein>
<sequence length="106" mass="10909">AGVAGRSGSGTVGSGQGWSGGRWSGGVVGAGVVGSGVVGRGGRRGGSYGRNVRLDQWLCKTSGRRANHREHEMLAASKRKKDQRAITNSTLKVPSFLGSVMNGKQV</sequence>
<gene>
    <name evidence="2" type="ORF">KFL_011590010</name>
</gene>
<dbReference type="AlphaFoldDB" id="A0A1Y1IVE0"/>
<dbReference type="Proteomes" id="UP000054558">
    <property type="component" value="Unassembled WGS sequence"/>
</dbReference>
<dbReference type="EMBL" id="DF238108">
    <property type="protein sequence ID" value="GAQ92826.1"/>
    <property type="molecule type" value="Genomic_DNA"/>
</dbReference>
<name>A0A1Y1IVE0_KLENI</name>
<dbReference type="OMA" id="ANHREHE"/>
<accession>A0A1Y1IVE0</accession>